<dbReference type="RefSeq" id="XP_005778256.1">
    <property type="nucleotide sequence ID" value="XM_005778199.1"/>
</dbReference>
<evidence type="ECO:0000313" key="2">
    <source>
        <dbReference type="Proteomes" id="UP000013827"/>
    </source>
</evidence>
<evidence type="ECO:0000313" key="1">
    <source>
        <dbReference type="EnsemblProtists" id="EOD25827"/>
    </source>
</evidence>
<protein>
    <submittedName>
        <fullName evidence="1">Uncharacterized protein</fullName>
    </submittedName>
</protein>
<accession>A0A0D3JQP2</accession>
<sequence>MPRAAVQRAPSPRLTSDDDLMASLRSRLQTDHKSVLRPLGPDEVGADQMGPADVIDYVMRSIAQDPEAGLRVLLGFAVSDQDSSGCIDSLGQLQPGSFGSPAELREFLAADATGVGYETLTALEEWKAMGPPDMSNLSRSAAQKLLVRRDGANWRDLFVNLVLAPAAVGEATVPRWLVTTIYMSGN</sequence>
<proteinExistence type="predicted"/>
<dbReference type="KEGG" id="ehx:EMIHUDRAFT_435208"/>
<keyword evidence="2" id="KW-1185">Reference proteome</keyword>
<reference evidence="2" key="1">
    <citation type="journal article" date="2013" name="Nature">
        <title>Pan genome of the phytoplankton Emiliania underpins its global distribution.</title>
        <authorList>
            <person name="Read B.A."/>
            <person name="Kegel J."/>
            <person name="Klute M.J."/>
            <person name="Kuo A."/>
            <person name="Lefebvre S.C."/>
            <person name="Maumus F."/>
            <person name="Mayer C."/>
            <person name="Miller J."/>
            <person name="Monier A."/>
            <person name="Salamov A."/>
            <person name="Young J."/>
            <person name="Aguilar M."/>
            <person name="Claverie J.M."/>
            <person name="Frickenhaus S."/>
            <person name="Gonzalez K."/>
            <person name="Herman E.K."/>
            <person name="Lin Y.C."/>
            <person name="Napier J."/>
            <person name="Ogata H."/>
            <person name="Sarno A.F."/>
            <person name="Shmutz J."/>
            <person name="Schroeder D."/>
            <person name="de Vargas C."/>
            <person name="Verret F."/>
            <person name="von Dassow P."/>
            <person name="Valentin K."/>
            <person name="Van de Peer Y."/>
            <person name="Wheeler G."/>
            <person name="Dacks J.B."/>
            <person name="Delwiche C.F."/>
            <person name="Dyhrman S.T."/>
            <person name="Glockner G."/>
            <person name="John U."/>
            <person name="Richards T."/>
            <person name="Worden A.Z."/>
            <person name="Zhang X."/>
            <person name="Grigoriev I.V."/>
            <person name="Allen A.E."/>
            <person name="Bidle K."/>
            <person name="Borodovsky M."/>
            <person name="Bowler C."/>
            <person name="Brownlee C."/>
            <person name="Cock J.M."/>
            <person name="Elias M."/>
            <person name="Gladyshev V.N."/>
            <person name="Groth M."/>
            <person name="Guda C."/>
            <person name="Hadaegh A."/>
            <person name="Iglesias-Rodriguez M.D."/>
            <person name="Jenkins J."/>
            <person name="Jones B.M."/>
            <person name="Lawson T."/>
            <person name="Leese F."/>
            <person name="Lindquist E."/>
            <person name="Lobanov A."/>
            <person name="Lomsadze A."/>
            <person name="Malik S.B."/>
            <person name="Marsh M.E."/>
            <person name="Mackinder L."/>
            <person name="Mock T."/>
            <person name="Mueller-Roeber B."/>
            <person name="Pagarete A."/>
            <person name="Parker M."/>
            <person name="Probert I."/>
            <person name="Quesneville H."/>
            <person name="Raines C."/>
            <person name="Rensing S.A."/>
            <person name="Riano-Pachon D.M."/>
            <person name="Richier S."/>
            <person name="Rokitta S."/>
            <person name="Shiraiwa Y."/>
            <person name="Soanes D.M."/>
            <person name="van der Giezen M."/>
            <person name="Wahlund T.M."/>
            <person name="Williams B."/>
            <person name="Wilson W."/>
            <person name="Wolfe G."/>
            <person name="Wurch L.L."/>
        </authorList>
    </citation>
    <scope>NUCLEOTIDE SEQUENCE</scope>
</reference>
<dbReference type="HOGENOM" id="CLU_1500183_0_0_1"/>
<dbReference type="OMA" id="MLRISEW"/>
<dbReference type="Proteomes" id="UP000013827">
    <property type="component" value="Unassembled WGS sequence"/>
</dbReference>
<dbReference type="AlphaFoldDB" id="A0A0D3JQP2"/>
<dbReference type="GeneID" id="17271373"/>
<organism evidence="1 2">
    <name type="scientific">Emiliania huxleyi (strain CCMP1516)</name>
    <dbReference type="NCBI Taxonomy" id="280463"/>
    <lineage>
        <taxon>Eukaryota</taxon>
        <taxon>Haptista</taxon>
        <taxon>Haptophyta</taxon>
        <taxon>Prymnesiophyceae</taxon>
        <taxon>Isochrysidales</taxon>
        <taxon>Noelaerhabdaceae</taxon>
        <taxon>Emiliania</taxon>
    </lineage>
</organism>
<dbReference type="EnsemblProtists" id="EOD25827">
    <property type="protein sequence ID" value="EOD25827"/>
    <property type="gene ID" value="EMIHUDRAFT_435208"/>
</dbReference>
<reference evidence="1" key="2">
    <citation type="submission" date="2024-10" db="UniProtKB">
        <authorList>
            <consortium name="EnsemblProtists"/>
        </authorList>
    </citation>
    <scope>IDENTIFICATION</scope>
</reference>
<dbReference type="PaxDb" id="2903-EOD25827"/>
<name>A0A0D3JQP2_EMIH1</name>